<sequence>MAAQWEHKNSQIQKIKALEAKVIGVNKETLYSRPKFVGKYRLDFLLLSDRTNKTIKAYCPYGGKGILDFGMTKKKTHILDNSEKNDQDM</sequence>
<dbReference type="Pfam" id="PF00578">
    <property type="entry name" value="AhpC-TSA"/>
    <property type="match status" value="1"/>
</dbReference>
<dbReference type="SUPFAM" id="SSF52833">
    <property type="entry name" value="Thioredoxin-like"/>
    <property type="match status" value="1"/>
</dbReference>
<evidence type="ECO:0000259" key="1">
    <source>
        <dbReference type="Pfam" id="PF00578"/>
    </source>
</evidence>
<dbReference type="GO" id="GO:0016491">
    <property type="term" value="F:oxidoreductase activity"/>
    <property type="evidence" value="ECO:0007669"/>
    <property type="project" value="InterPro"/>
</dbReference>
<dbReference type="EMBL" id="CP007174">
    <property type="protein sequence ID" value="AIF83296.1"/>
    <property type="molecule type" value="Genomic_DNA"/>
</dbReference>
<protein>
    <submittedName>
        <fullName evidence="2">Peroxiredoxin</fullName>
    </submittedName>
</protein>
<dbReference type="HOGENOM" id="CLU_2447520_0_0_2"/>
<dbReference type="GO" id="GO:0016209">
    <property type="term" value="F:antioxidant activity"/>
    <property type="evidence" value="ECO:0007669"/>
    <property type="project" value="InterPro"/>
</dbReference>
<evidence type="ECO:0000313" key="2">
    <source>
        <dbReference type="EMBL" id="AIF83296.1"/>
    </source>
</evidence>
<dbReference type="STRING" id="1459636.NTE_01225"/>
<dbReference type="InterPro" id="IPR000866">
    <property type="entry name" value="AhpC/TSA"/>
</dbReference>
<name>A0A075MP46_9ARCH</name>
<dbReference type="KEGG" id="nev:NTE_01225"/>
<proteinExistence type="predicted"/>
<dbReference type="Proteomes" id="UP000028194">
    <property type="component" value="Chromosome"/>
</dbReference>
<dbReference type="GeneID" id="41597033"/>
<dbReference type="Gene3D" id="3.40.30.10">
    <property type="entry name" value="Glutaredoxin"/>
    <property type="match status" value="1"/>
</dbReference>
<reference evidence="2 3" key="1">
    <citation type="journal article" date="2014" name="PLoS ONE">
        <title>Genome Sequence of Candidatus Nitrososphaera evergladensis from Group I.1b Enriched from Everglades Soil Reveals Novel Genomic Features of the Ammonia-Oxidizing Archaea.</title>
        <authorList>
            <person name="Zhalnina K.V."/>
            <person name="Dias R."/>
            <person name="Leonard M.T."/>
            <person name="Dorr de Quadros P."/>
            <person name="Camargo F.A."/>
            <person name="Drew J.C."/>
            <person name="Farmerie W.G."/>
            <person name="Daroub S.H."/>
            <person name="Triplett E.W."/>
        </authorList>
    </citation>
    <scope>NUCLEOTIDE SEQUENCE [LARGE SCALE GENOMIC DNA]</scope>
    <source>
        <strain evidence="2 3">SR1</strain>
    </source>
</reference>
<keyword evidence="3" id="KW-1185">Reference proteome</keyword>
<dbReference type="RefSeq" id="WP_226987193.1">
    <property type="nucleotide sequence ID" value="NZ_CP007174.1"/>
</dbReference>
<evidence type="ECO:0000313" key="3">
    <source>
        <dbReference type="Proteomes" id="UP000028194"/>
    </source>
</evidence>
<feature type="domain" description="Alkyl hydroperoxide reductase subunit C/ Thiol specific antioxidant" evidence="1">
    <location>
        <begin position="5"/>
        <end position="80"/>
    </location>
</feature>
<gene>
    <name evidence="2" type="ORF">NTE_01225</name>
</gene>
<accession>A0A075MP46</accession>
<dbReference type="AlphaFoldDB" id="A0A075MP46"/>
<dbReference type="InterPro" id="IPR036249">
    <property type="entry name" value="Thioredoxin-like_sf"/>
</dbReference>
<organism evidence="2 3">
    <name type="scientific">Candidatus Nitrososphaera evergladensis SR1</name>
    <dbReference type="NCBI Taxonomy" id="1459636"/>
    <lineage>
        <taxon>Archaea</taxon>
        <taxon>Nitrososphaerota</taxon>
        <taxon>Nitrososphaeria</taxon>
        <taxon>Nitrososphaerales</taxon>
        <taxon>Nitrososphaeraceae</taxon>
        <taxon>Nitrososphaera</taxon>
    </lineage>
</organism>